<accession>A0ABR4PFA2</accession>
<keyword evidence="15" id="KW-1185">Reference proteome</keyword>
<keyword evidence="9" id="KW-1133">Transmembrane helix</keyword>
<evidence type="ECO:0000313" key="15">
    <source>
        <dbReference type="Proteomes" id="UP001629113"/>
    </source>
</evidence>
<dbReference type="EMBL" id="JBFCZG010000005">
    <property type="protein sequence ID" value="KAL3422008.1"/>
    <property type="molecule type" value="Genomic_DNA"/>
</dbReference>
<keyword evidence="5" id="KW-0415">Karyogamy</keyword>
<evidence type="ECO:0000256" key="3">
    <source>
        <dbReference type="ARBA" id="ARBA00004586"/>
    </source>
</evidence>
<evidence type="ECO:0000256" key="2">
    <source>
        <dbReference type="ARBA" id="ARBA00004126"/>
    </source>
</evidence>
<feature type="chain" id="PRO_5046621010" evidence="13">
    <location>
        <begin position="19"/>
        <end position="530"/>
    </location>
</feature>
<evidence type="ECO:0000256" key="11">
    <source>
        <dbReference type="ARBA" id="ARBA00023180"/>
    </source>
</evidence>
<keyword evidence="7 13" id="KW-0732">Signal</keyword>
<dbReference type="InterPro" id="IPR007292">
    <property type="entry name" value="Nuclear_fusion_Kar5"/>
</dbReference>
<dbReference type="SUPFAM" id="SSF58104">
    <property type="entry name" value="Methyl-accepting chemotaxis protein (MCP) signaling domain"/>
    <property type="match status" value="1"/>
</dbReference>
<name>A0ABR4PFA2_9HELO</name>
<evidence type="ECO:0000256" key="7">
    <source>
        <dbReference type="ARBA" id="ARBA00022729"/>
    </source>
</evidence>
<evidence type="ECO:0000256" key="12">
    <source>
        <dbReference type="ARBA" id="ARBA00023242"/>
    </source>
</evidence>
<reference evidence="14 15" key="1">
    <citation type="submission" date="2024-06" db="EMBL/GenBank/DDBJ databases">
        <title>Complete genome of Phlyctema vagabunda strain 19-DSS-EL-015.</title>
        <authorList>
            <person name="Fiorenzani C."/>
        </authorList>
    </citation>
    <scope>NUCLEOTIDE SEQUENCE [LARGE SCALE GENOMIC DNA]</scope>
    <source>
        <strain evidence="14 15">19-DSS-EL-015</strain>
    </source>
</reference>
<feature type="signal peptide" evidence="13">
    <location>
        <begin position="1"/>
        <end position="18"/>
    </location>
</feature>
<keyword evidence="12" id="KW-0539">Nucleus</keyword>
<comment type="subcellular location">
    <subcellularLocation>
        <location evidence="3">Endoplasmic reticulum membrane</location>
    </subcellularLocation>
    <subcellularLocation>
        <location evidence="2">Nucleus membrane</location>
    </subcellularLocation>
</comment>
<protein>
    <submittedName>
        <fullName evidence="14">Nuclear membrane fusion protein Kar5</fullName>
    </submittedName>
</protein>
<dbReference type="PANTHER" id="PTHR28012">
    <property type="entry name" value="NUCLEAR FUSION PROTEIN KAR5"/>
    <property type="match status" value="1"/>
</dbReference>
<sequence>MKVSHILALVLTPVSVFSYNPFKGSRESTQPDGKPLNPSKISGIASIANPSTTRQKVSSKFDPVELLESRSRKPEIYTKAMMELKRLEEEPLCHRLAAQMLMNNCQGLENVDENDYQFNSVRFQRHHIESFAASLALCDLERGRFTIPGACTPFTSEALLKISHEGKENLDVSPEQVGKCLEALGQDHSHWNTWLSYRDKALLFCRAARIDIDKDQSILLHSQLTRIMKDFADGMEKDLNTVREAMAEHTRTTESYFQSAVVNAEILNTKIRATFHSFAKDITGTAASLKHILDSAGDVQRALRNIFDMVVQTNLDMAEAQQHAMEVTTTRAKSRIEDIDIAVGATETSVDNLRITVEMLIPVLQSLVERQEALDLGAKHIYARVDNITVLLDDHHENLKTVSSITTEFHETLGKTLASAESLNNRLGFNSKTSDSLIVIGSGLFMLLAGNYGLAPSLARNAVLLCSGLAMGQCMNVYRRWEWGLNGSQPTAFTHLAKTWLSAESPESPTSIIPTAQPEFTHQFAQIDMI</sequence>
<evidence type="ECO:0000256" key="8">
    <source>
        <dbReference type="ARBA" id="ARBA00022824"/>
    </source>
</evidence>
<keyword evidence="11" id="KW-0325">Glycoprotein</keyword>
<dbReference type="Proteomes" id="UP001629113">
    <property type="component" value="Unassembled WGS sequence"/>
</dbReference>
<proteinExistence type="inferred from homology"/>
<evidence type="ECO:0000256" key="1">
    <source>
        <dbReference type="ARBA" id="ARBA00003389"/>
    </source>
</evidence>
<comment type="function">
    <text evidence="1">Required for nuclear membrane fusion during karyogamy.</text>
</comment>
<organism evidence="14 15">
    <name type="scientific">Phlyctema vagabunda</name>
    <dbReference type="NCBI Taxonomy" id="108571"/>
    <lineage>
        <taxon>Eukaryota</taxon>
        <taxon>Fungi</taxon>
        <taxon>Dikarya</taxon>
        <taxon>Ascomycota</taxon>
        <taxon>Pezizomycotina</taxon>
        <taxon>Leotiomycetes</taxon>
        <taxon>Helotiales</taxon>
        <taxon>Dermateaceae</taxon>
        <taxon>Phlyctema</taxon>
    </lineage>
</organism>
<keyword evidence="8" id="KW-0256">Endoplasmic reticulum</keyword>
<evidence type="ECO:0000313" key="14">
    <source>
        <dbReference type="EMBL" id="KAL3422008.1"/>
    </source>
</evidence>
<keyword evidence="6" id="KW-0812">Transmembrane</keyword>
<evidence type="ECO:0000256" key="6">
    <source>
        <dbReference type="ARBA" id="ARBA00022692"/>
    </source>
</evidence>
<gene>
    <name evidence="14" type="ORF">PVAG01_06164</name>
</gene>
<evidence type="ECO:0000256" key="9">
    <source>
        <dbReference type="ARBA" id="ARBA00022989"/>
    </source>
</evidence>
<evidence type="ECO:0000256" key="5">
    <source>
        <dbReference type="ARBA" id="ARBA00022459"/>
    </source>
</evidence>
<dbReference type="PANTHER" id="PTHR28012:SF1">
    <property type="entry name" value="NUCLEAR FUSION PROTEIN KAR5"/>
    <property type="match status" value="1"/>
</dbReference>
<evidence type="ECO:0000256" key="13">
    <source>
        <dbReference type="SAM" id="SignalP"/>
    </source>
</evidence>
<comment type="similarity">
    <text evidence="4">Belongs to the KAR5 family.</text>
</comment>
<evidence type="ECO:0000256" key="4">
    <source>
        <dbReference type="ARBA" id="ARBA00010473"/>
    </source>
</evidence>
<keyword evidence="10" id="KW-0472">Membrane</keyword>
<evidence type="ECO:0000256" key="10">
    <source>
        <dbReference type="ARBA" id="ARBA00023136"/>
    </source>
</evidence>
<comment type="caution">
    <text evidence="14">The sequence shown here is derived from an EMBL/GenBank/DDBJ whole genome shotgun (WGS) entry which is preliminary data.</text>
</comment>